<dbReference type="InterPro" id="IPR028325">
    <property type="entry name" value="VG_K_chnl"/>
</dbReference>
<evidence type="ECO:0000313" key="10">
    <source>
        <dbReference type="EMBL" id="XDI04978.1"/>
    </source>
</evidence>
<dbReference type="PANTHER" id="PTHR11537">
    <property type="entry name" value="VOLTAGE-GATED POTASSIUM CHANNEL"/>
    <property type="match status" value="1"/>
</dbReference>
<dbReference type="EMBL" id="CP162511">
    <property type="protein sequence ID" value="XDI04978.1"/>
    <property type="molecule type" value="Genomic_DNA"/>
</dbReference>
<evidence type="ECO:0000256" key="1">
    <source>
        <dbReference type="ARBA" id="ARBA00004141"/>
    </source>
</evidence>
<feature type="transmembrane region" description="Helical" evidence="8">
    <location>
        <begin position="45"/>
        <end position="68"/>
    </location>
</feature>
<comment type="subcellular location">
    <subcellularLocation>
        <location evidence="1">Membrane</location>
        <topology evidence="1">Multi-pass membrane protein</topology>
    </subcellularLocation>
</comment>
<feature type="transmembrane region" description="Helical" evidence="8">
    <location>
        <begin position="74"/>
        <end position="97"/>
    </location>
</feature>
<dbReference type="SUPFAM" id="SSF81324">
    <property type="entry name" value="Voltage-gated potassium channels"/>
    <property type="match status" value="1"/>
</dbReference>
<reference evidence="10" key="1">
    <citation type="submission" date="2024-05" db="EMBL/GenBank/DDBJ databases">
        <title>Herbiconiux sp. A18JL235.</title>
        <authorList>
            <person name="Zhang G."/>
        </authorList>
    </citation>
    <scope>NUCLEOTIDE SEQUENCE</scope>
    <source>
        <strain evidence="10">A18JL235</strain>
    </source>
</reference>
<keyword evidence="2" id="KW-0813">Transport</keyword>
<protein>
    <submittedName>
        <fullName evidence="10">Potassium channel family protein</fullName>
    </submittedName>
</protein>
<proteinExistence type="predicted"/>
<dbReference type="PROSITE" id="PS51257">
    <property type="entry name" value="PROKAR_LIPOPROTEIN"/>
    <property type="match status" value="1"/>
</dbReference>
<organism evidence="10">
    <name type="scientific">Herbiconiux sp. A18JL235</name>
    <dbReference type="NCBI Taxonomy" id="3152363"/>
    <lineage>
        <taxon>Bacteria</taxon>
        <taxon>Bacillati</taxon>
        <taxon>Actinomycetota</taxon>
        <taxon>Actinomycetes</taxon>
        <taxon>Micrococcales</taxon>
        <taxon>Microbacteriaceae</taxon>
        <taxon>Herbiconiux</taxon>
    </lineage>
</organism>
<dbReference type="RefSeq" id="WP_368497355.1">
    <property type="nucleotide sequence ID" value="NZ_CP162511.1"/>
</dbReference>
<gene>
    <name evidence="10" type="ORF">ABFY20_16840</name>
</gene>
<dbReference type="InterPro" id="IPR013099">
    <property type="entry name" value="K_chnl_dom"/>
</dbReference>
<keyword evidence="3 8" id="KW-0812">Transmembrane</keyword>
<dbReference type="Pfam" id="PF07885">
    <property type="entry name" value="Ion_trans_2"/>
    <property type="match status" value="1"/>
</dbReference>
<feature type="transmembrane region" description="Helical" evidence="8">
    <location>
        <begin position="118"/>
        <end position="140"/>
    </location>
</feature>
<evidence type="ECO:0000256" key="8">
    <source>
        <dbReference type="SAM" id="Phobius"/>
    </source>
</evidence>
<evidence type="ECO:0000256" key="4">
    <source>
        <dbReference type="ARBA" id="ARBA00022989"/>
    </source>
</evidence>
<accession>A0AB39BFN7</accession>
<dbReference type="AlphaFoldDB" id="A0AB39BFN7"/>
<dbReference type="GO" id="GO:0005249">
    <property type="term" value="F:voltage-gated potassium channel activity"/>
    <property type="evidence" value="ECO:0007669"/>
    <property type="project" value="InterPro"/>
</dbReference>
<keyword evidence="6 8" id="KW-0472">Membrane</keyword>
<feature type="transmembrane region" description="Helical" evidence="8">
    <location>
        <begin position="15"/>
        <end position="33"/>
    </location>
</feature>
<dbReference type="Gene3D" id="1.20.5.110">
    <property type="match status" value="1"/>
</dbReference>
<evidence type="ECO:0000256" key="6">
    <source>
        <dbReference type="ARBA" id="ARBA00023136"/>
    </source>
</evidence>
<evidence type="ECO:0000259" key="9">
    <source>
        <dbReference type="Pfam" id="PF07885"/>
    </source>
</evidence>
<dbReference type="GO" id="GO:0001508">
    <property type="term" value="P:action potential"/>
    <property type="evidence" value="ECO:0007669"/>
    <property type="project" value="TreeGrafter"/>
</dbReference>
<evidence type="ECO:0000256" key="2">
    <source>
        <dbReference type="ARBA" id="ARBA00022448"/>
    </source>
</evidence>
<keyword evidence="4 8" id="KW-1133">Transmembrane helix</keyword>
<evidence type="ECO:0000256" key="7">
    <source>
        <dbReference type="ARBA" id="ARBA00023303"/>
    </source>
</evidence>
<dbReference type="PANTHER" id="PTHR11537:SF254">
    <property type="entry name" value="POTASSIUM VOLTAGE-GATED CHANNEL PROTEIN SHAB"/>
    <property type="match status" value="1"/>
</dbReference>
<dbReference type="PRINTS" id="PR00169">
    <property type="entry name" value="KCHANNEL"/>
</dbReference>
<name>A0AB39BFN7_9MICO</name>
<feature type="domain" description="Potassium channel" evidence="9">
    <location>
        <begin position="128"/>
        <end position="204"/>
    </location>
</feature>
<feature type="transmembrane region" description="Helical" evidence="8">
    <location>
        <begin position="181"/>
        <end position="205"/>
    </location>
</feature>
<keyword evidence="7 10" id="KW-0407">Ion channel</keyword>
<evidence type="ECO:0000256" key="3">
    <source>
        <dbReference type="ARBA" id="ARBA00022692"/>
    </source>
</evidence>
<dbReference type="Gene3D" id="1.10.287.70">
    <property type="match status" value="1"/>
</dbReference>
<keyword evidence="5" id="KW-0406">Ion transport</keyword>
<evidence type="ECO:0000256" key="5">
    <source>
        <dbReference type="ARBA" id="ARBA00023065"/>
    </source>
</evidence>
<dbReference type="GO" id="GO:0008076">
    <property type="term" value="C:voltage-gated potassium channel complex"/>
    <property type="evidence" value="ECO:0007669"/>
    <property type="project" value="InterPro"/>
</dbReference>
<sequence length="215" mass="23577">MTNDEHRRTTWETATSVPLVVLSLVFIACYSVRVIDTELPSEAQIAVGAVIGLIWAAFAADYLVRLGLAHDKGLYFRSTLLDLVSVLVPVFRPFLLLNRLRDIPFFRRRSGSSVRIRLLIYAALFVVLFVYSLALAVLAAERGAPGASILSFGDSIWWACVTMTTVGYGDMVPVTVLGRTLAVVLMFGGVAIVGVATATIVSYLNETIGRRRHDR</sequence>